<name>A0A3N0GVJ6_9ACTN</name>
<dbReference type="EMBL" id="RJSF01000019">
    <property type="protein sequence ID" value="RNM16162.1"/>
    <property type="molecule type" value="Genomic_DNA"/>
</dbReference>
<dbReference type="AlphaFoldDB" id="A0A3N0GVJ6"/>
<dbReference type="Pfam" id="PF05901">
    <property type="entry name" value="Excalibur"/>
    <property type="match status" value="1"/>
</dbReference>
<dbReference type="InterPro" id="IPR008613">
    <property type="entry name" value="Excalibur_Ca-bd_domain"/>
</dbReference>
<accession>A0A3N0GVJ6</accession>
<dbReference type="SMART" id="SM00894">
    <property type="entry name" value="Excalibur"/>
    <property type="match status" value="1"/>
</dbReference>
<sequence>MLDESAILGDSAILGRATVPYQWQNCTIVNHRLPHGVGRATAHDATSGTPVTSFRHDTALYKAAMNANKGLDRDKDGIACEKR</sequence>
<evidence type="ECO:0000313" key="3">
    <source>
        <dbReference type="Proteomes" id="UP000279994"/>
    </source>
</evidence>
<gene>
    <name evidence="2" type="ORF">EFL26_05990</name>
</gene>
<organism evidence="2 3">
    <name type="scientific">Nocardioides pocheonensis</name>
    <dbReference type="NCBI Taxonomy" id="661485"/>
    <lineage>
        <taxon>Bacteria</taxon>
        <taxon>Bacillati</taxon>
        <taxon>Actinomycetota</taxon>
        <taxon>Actinomycetes</taxon>
        <taxon>Propionibacteriales</taxon>
        <taxon>Nocardioidaceae</taxon>
        <taxon>Nocardioides</taxon>
    </lineage>
</organism>
<comment type="caution">
    <text evidence="2">The sequence shown here is derived from an EMBL/GenBank/DDBJ whole genome shotgun (WGS) entry which is preliminary data.</text>
</comment>
<keyword evidence="3" id="KW-1185">Reference proteome</keyword>
<proteinExistence type="predicted"/>
<dbReference type="Proteomes" id="UP000279994">
    <property type="component" value="Unassembled WGS sequence"/>
</dbReference>
<protein>
    <submittedName>
        <fullName evidence="2">Calcium-binding protein</fullName>
    </submittedName>
</protein>
<dbReference type="OrthoDB" id="2735480at2"/>
<feature type="domain" description="Excalibur calcium-binding" evidence="1">
    <location>
        <begin position="22"/>
        <end position="81"/>
    </location>
</feature>
<evidence type="ECO:0000259" key="1">
    <source>
        <dbReference type="SMART" id="SM00894"/>
    </source>
</evidence>
<reference evidence="2 3" key="1">
    <citation type="submission" date="2018-11" db="EMBL/GenBank/DDBJ databases">
        <authorList>
            <person name="Li F."/>
        </authorList>
    </citation>
    <scope>NUCLEOTIDE SEQUENCE [LARGE SCALE GENOMIC DNA]</scope>
    <source>
        <strain evidence="2 3">Gsoil 818</strain>
    </source>
</reference>
<evidence type="ECO:0000313" key="2">
    <source>
        <dbReference type="EMBL" id="RNM16162.1"/>
    </source>
</evidence>